<name>A0A7I8LK12_SPIIN</name>
<dbReference type="Proteomes" id="UP000663760">
    <property type="component" value="Chromosome 16"/>
</dbReference>
<evidence type="ECO:0000313" key="2">
    <source>
        <dbReference type="Proteomes" id="UP000663760"/>
    </source>
</evidence>
<evidence type="ECO:0000313" key="1">
    <source>
        <dbReference type="EMBL" id="CAA7409595.1"/>
    </source>
</evidence>
<dbReference type="AlphaFoldDB" id="A0A7I8LK12"/>
<organism evidence="1 2">
    <name type="scientific">Spirodela intermedia</name>
    <name type="common">Intermediate duckweed</name>
    <dbReference type="NCBI Taxonomy" id="51605"/>
    <lineage>
        <taxon>Eukaryota</taxon>
        <taxon>Viridiplantae</taxon>
        <taxon>Streptophyta</taxon>
        <taxon>Embryophyta</taxon>
        <taxon>Tracheophyta</taxon>
        <taxon>Spermatophyta</taxon>
        <taxon>Magnoliopsida</taxon>
        <taxon>Liliopsida</taxon>
        <taxon>Araceae</taxon>
        <taxon>Lemnoideae</taxon>
        <taxon>Spirodela</taxon>
    </lineage>
</organism>
<reference evidence="1" key="1">
    <citation type="submission" date="2020-02" db="EMBL/GenBank/DDBJ databases">
        <authorList>
            <person name="Scholz U."/>
            <person name="Mascher M."/>
            <person name="Fiebig A."/>
        </authorList>
    </citation>
    <scope>NUCLEOTIDE SEQUENCE</scope>
</reference>
<keyword evidence="2" id="KW-1185">Reference proteome</keyword>
<dbReference type="EMBL" id="LR746279">
    <property type="protein sequence ID" value="CAA7409595.1"/>
    <property type="molecule type" value="Genomic_DNA"/>
</dbReference>
<sequence length="75" mass="9044">MLRIPVHRRRIAVATPELCFLAFNLLYASFKYVEKFSMLVLEVPRMDEEDKLHYFMEGLQIWAQNEIQRQGFHDI</sequence>
<accession>A0A7I8LK12</accession>
<gene>
    <name evidence="1" type="ORF">SI8410_16020273</name>
</gene>
<protein>
    <submittedName>
        <fullName evidence="1">Uncharacterized protein</fullName>
    </submittedName>
</protein>
<proteinExistence type="predicted"/>